<comment type="caution">
    <text evidence="2">The sequence shown here is derived from an EMBL/GenBank/DDBJ whole genome shotgun (WGS) entry which is preliminary data.</text>
</comment>
<dbReference type="PANTHER" id="PTHR45710:SF26">
    <property type="entry name" value="RH26557P"/>
    <property type="match status" value="1"/>
</dbReference>
<sequence length="330" mass="35034">MVVLISLGTPGGRPAGDPLAGACNSINDCGLFETCVNNMCVPDNMGCPMPCQAGQVCVPPNCVAAPAPQPVTTTTAAATTTTSARGRCNANAQCGAFEVCVNGMCQPNNAGCNPPCAANQVCVAPNCVPAPIPPPAQSTTTAPATTRAPPSCPPSWSPFSGHCYYVAVGSFLFNQASDWCTQTNSRPVWFDQSNVGTFGAELYFINVLAASRGVQTYWLGLNRQFGQWVWTNGSPLIFSNWRGSEPDGCCGGNVTCALVNYANPFGQWDDAGCGNIWRNPQGTCPTSKVGLEILHRMMYKRRRYKKRRGRYITGNESVLNKTAAVRGVVV</sequence>
<dbReference type="PANTHER" id="PTHR45710">
    <property type="entry name" value="C-TYPE LECTIN DOMAIN-CONTAINING PROTEIN 180"/>
    <property type="match status" value="1"/>
</dbReference>
<dbReference type="InterPro" id="IPR016186">
    <property type="entry name" value="C-type_lectin-like/link_sf"/>
</dbReference>
<feature type="domain" description="C-type lectin" evidence="1">
    <location>
        <begin position="159"/>
        <end position="273"/>
    </location>
</feature>
<dbReference type="Gene3D" id="3.10.100.10">
    <property type="entry name" value="Mannose-Binding Protein A, subunit A"/>
    <property type="match status" value="1"/>
</dbReference>
<dbReference type="OrthoDB" id="5860166at2759"/>
<dbReference type="AlphaFoldDB" id="A0A0B2VVS4"/>
<keyword evidence="3" id="KW-1185">Reference proteome</keyword>
<organism evidence="2 3">
    <name type="scientific">Toxocara canis</name>
    <name type="common">Canine roundworm</name>
    <dbReference type="NCBI Taxonomy" id="6265"/>
    <lineage>
        <taxon>Eukaryota</taxon>
        <taxon>Metazoa</taxon>
        <taxon>Ecdysozoa</taxon>
        <taxon>Nematoda</taxon>
        <taxon>Chromadorea</taxon>
        <taxon>Rhabditida</taxon>
        <taxon>Spirurina</taxon>
        <taxon>Ascaridomorpha</taxon>
        <taxon>Ascaridoidea</taxon>
        <taxon>Toxocaridae</taxon>
        <taxon>Toxocara</taxon>
    </lineage>
</organism>
<dbReference type="InterPro" id="IPR016187">
    <property type="entry name" value="CTDL_fold"/>
</dbReference>
<protein>
    <submittedName>
        <fullName evidence="2">Collectin-12</fullName>
    </submittedName>
</protein>
<dbReference type="SMART" id="SM00034">
    <property type="entry name" value="CLECT"/>
    <property type="match status" value="1"/>
</dbReference>
<dbReference type="OMA" id="PYCVALD"/>
<evidence type="ECO:0000313" key="3">
    <source>
        <dbReference type="Proteomes" id="UP000031036"/>
    </source>
</evidence>
<dbReference type="SUPFAM" id="SSF56436">
    <property type="entry name" value="C-type lectin-like"/>
    <property type="match status" value="1"/>
</dbReference>
<dbReference type="STRING" id="6265.A0A0B2VVS4"/>
<evidence type="ECO:0000259" key="1">
    <source>
        <dbReference type="PROSITE" id="PS50041"/>
    </source>
</evidence>
<evidence type="ECO:0000313" key="2">
    <source>
        <dbReference type="EMBL" id="KHN87636.1"/>
    </source>
</evidence>
<dbReference type="CDD" id="cd00037">
    <property type="entry name" value="CLECT"/>
    <property type="match status" value="1"/>
</dbReference>
<dbReference type="InterPro" id="IPR050828">
    <property type="entry name" value="C-type_lectin/matrix_domain"/>
</dbReference>
<dbReference type="PROSITE" id="PS50041">
    <property type="entry name" value="C_TYPE_LECTIN_2"/>
    <property type="match status" value="1"/>
</dbReference>
<dbReference type="EMBL" id="JPKZ01000388">
    <property type="protein sequence ID" value="KHN87636.1"/>
    <property type="molecule type" value="Genomic_DNA"/>
</dbReference>
<dbReference type="InterPro" id="IPR001304">
    <property type="entry name" value="C-type_lectin-like"/>
</dbReference>
<proteinExistence type="predicted"/>
<accession>A0A0B2VVS4</accession>
<gene>
    <name evidence="2" type="primary">Colec12</name>
    <name evidence="2" type="ORF">Tcan_06383</name>
</gene>
<name>A0A0B2VVS4_TOXCA</name>
<dbReference type="Proteomes" id="UP000031036">
    <property type="component" value="Unassembled WGS sequence"/>
</dbReference>
<reference evidence="2 3" key="1">
    <citation type="submission" date="2014-11" db="EMBL/GenBank/DDBJ databases">
        <title>Genetic blueprint of the zoonotic pathogen Toxocara canis.</title>
        <authorList>
            <person name="Zhu X.-Q."/>
            <person name="Korhonen P.K."/>
            <person name="Cai H."/>
            <person name="Young N.D."/>
            <person name="Nejsum P."/>
            <person name="von Samson-Himmelstjerna G."/>
            <person name="Boag P.R."/>
            <person name="Tan P."/>
            <person name="Li Q."/>
            <person name="Min J."/>
            <person name="Yang Y."/>
            <person name="Wang X."/>
            <person name="Fang X."/>
            <person name="Hall R.S."/>
            <person name="Hofmann A."/>
            <person name="Sternberg P.W."/>
            <person name="Jex A.R."/>
            <person name="Gasser R.B."/>
        </authorList>
    </citation>
    <scope>NUCLEOTIDE SEQUENCE [LARGE SCALE GENOMIC DNA]</scope>
    <source>
        <strain evidence="2">PN_DK_2014</strain>
    </source>
</reference>